<dbReference type="AlphaFoldDB" id="A0A6L6QD94"/>
<dbReference type="Proteomes" id="UP000472320">
    <property type="component" value="Unassembled WGS sequence"/>
</dbReference>
<proteinExistence type="predicted"/>
<keyword evidence="3" id="KW-1185">Reference proteome</keyword>
<protein>
    <submittedName>
        <fullName evidence="2">Uncharacterized protein</fullName>
    </submittedName>
</protein>
<evidence type="ECO:0000256" key="1">
    <source>
        <dbReference type="SAM" id="MobiDB-lite"/>
    </source>
</evidence>
<organism evidence="2 3">
    <name type="scientific">Massilia eburnea</name>
    <dbReference type="NCBI Taxonomy" id="1776165"/>
    <lineage>
        <taxon>Bacteria</taxon>
        <taxon>Pseudomonadati</taxon>
        <taxon>Pseudomonadota</taxon>
        <taxon>Betaproteobacteria</taxon>
        <taxon>Burkholderiales</taxon>
        <taxon>Oxalobacteraceae</taxon>
        <taxon>Telluria group</taxon>
        <taxon>Massilia</taxon>
    </lineage>
</organism>
<dbReference type="RefSeq" id="WP_155453064.1">
    <property type="nucleotide sequence ID" value="NZ_WNKX01000003.1"/>
</dbReference>
<gene>
    <name evidence="2" type="ORF">GM658_05895</name>
</gene>
<comment type="caution">
    <text evidence="2">The sequence shown here is derived from an EMBL/GenBank/DDBJ whole genome shotgun (WGS) entry which is preliminary data.</text>
</comment>
<feature type="compositionally biased region" description="Polar residues" evidence="1">
    <location>
        <begin position="52"/>
        <end position="63"/>
    </location>
</feature>
<sequence length="168" mass="18540">MKDFTRPDEGMALVVDAAIDMEAFSGCVLAWQYLHMHAVPQGVALRVLSQNGPRRASHSNGQRASLERPSAHREQVAEHSTEVAAAGLGAVLKFRIPRTNITLSETIDQAIEMMGVHNRYYAEALLRIHAVKTPVIMRVLFDAARRRSIGFPTTPLVPARGIRLLHAV</sequence>
<feature type="region of interest" description="Disordered" evidence="1">
    <location>
        <begin position="52"/>
        <end position="73"/>
    </location>
</feature>
<evidence type="ECO:0000313" key="2">
    <source>
        <dbReference type="EMBL" id="MTW10129.1"/>
    </source>
</evidence>
<reference evidence="2 3" key="1">
    <citation type="submission" date="2019-11" db="EMBL/GenBank/DDBJ databases">
        <title>Type strains purchased from KCTC, JCM and DSMZ.</title>
        <authorList>
            <person name="Lu H."/>
        </authorList>
    </citation>
    <scope>NUCLEOTIDE SEQUENCE [LARGE SCALE GENOMIC DNA]</scope>
    <source>
        <strain evidence="2 3">JCM 31587</strain>
    </source>
</reference>
<evidence type="ECO:0000313" key="3">
    <source>
        <dbReference type="Proteomes" id="UP000472320"/>
    </source>
</evidence>
<dbReference type="OrthoDB" id="8756567at2"/>
<accession>A0A6L6QD94</accession>
<dbReference type="EMBL" id="WNKX01000003">
    <property type="protein sequence ID" value="MTW10129.1"/>
    <property type="molecule type" value="Genomic_DNA"/>
</dbReference>
<name>A0A6L6QD94_9BURK</name>